<reference evidence="3 4" key="1">
    <citation type="submission" date="2021-05" db="EMBL/GenBank/DDBJ databases">
        <title>Croceibacterium sp. LX-88 genome sequence.</title>
        <authorList>
            <person name="Luo X."/>
        </authorList>
    </citation>
    <scope>NUCLEOTIDE SEQUENCE [LARGE SCALE GENOMIC DNA]</scope>
    <source>
        <strain evidence="3 4">LX-88</strain>
    </source>
</reference>
<protein>
    <submittedName>
        <fullName evidence="3">Peptidase</fullName>
    </submittedName>
</protein>
<feature type="transmembrane region" description="Helical" evidence="2">
    <location>
        <begin position="276"/>
        <end position="300"/>
    </location>
</feature>
<feature type="compositionally biased region" description="Polar residues" evidence="1">
    <location>
        <begin position="1"/>
        <end position="11"/>
    </location>
</feature>
<feature type="transmembrane region" description="Helical" evidence="2">
    <location>
        <begin position="47"/>
        <end position="71"/>
    </location>
</feature>
<feature type="transmembrane region" description="Helical" evidence="2">
    <location>
        <begin position="477"/>
        <end position="498"/>
    </location>
</feature>
<dbReference type="Proteomes" id="UP000811255">
    <property type="component" value="Unassembled WGS sequence"/>
</dbReference>
<proteinExistence type="predicted"/>
<sequence>MSLTPSPSNSIAPGAGLSPAPRAAPRMSSFTRLARWARRMMFLTHRWLGIVLALLMAIWAISGITMMYVAFPDTTAEEKAAGLEPLDLSGCCDHVVLPGGVAIEAATVEMVDGHPALRWQGSESAGLASLGETALPPIDAATAGRIAAEHMSRAFVPSGRPTVEEIDRDQWTVYGRFRQHQPLYKASFADERGTVLYVSGLTGQIIQDTSAHERFWNWIGAVPHWLYFTALREIQPLWYNLVVYASALGVFLSVSGIYVGLIMWRKGKRWSPFRGIALWHHWTGLVFGVVTLTWVASGLFSMNPWGWFESDGPGEVIPNLAGRPLEAGDVEALYRALAANPQTGAVSAEVSVQGGRPWAILVRQDGSRERFSLPGLAPAPLDNNELTAKARTAKPASRIASAELITTPDNYHYAHKEERVVLPAYRVIYANADATRLYFDPRTGELVNFVDASGRAYRWLHYGLHRLDFPVLRSRPIWDVVTLPLLVGVSLLCVLGAWMGVRRLRRPAAGVKRGASD</sequence>
<evidence type="ECO:0000313" key="4">
    <source>
        <dbReference type="Proteomes" id="UP000811255"/>
    </source>
</evidence>
<dbReference type="InterPro" id="IPR005625">
    <property type="entry name" value="PepSY-ass_TM"/>
</dbReference>
<feature type="transmembrane region" description="Helical" evidence="2">
    <location>
        <begin position="237"/>
        <end position="264"/>
    </location>
</feature>
<gene>
    <name evidence="3" type="ORF">KK137_01345</name>
</gene>
<keyword evidence="2" id="KW-0472">Membrane</keyword>
<dbReference type="EMBL" id="JAHFVK010000001">
    <property type="protein sequence ID" value="MBT2132965.1"/>
    <property type="molecule type" value="Genomic_DNA"/>
</dbReference>
<dbReference type="PANTHER" id="PTHR34219:SF6">
    <property type="entry name" value="BLR3280 PROTEIN"/>
    <property type="match status" value="1"/>
</dbReference>
<keyword evidence="2" id="KW-1133">Transmembrane helix</keyword>
<evidence type="ECO:0000313" key="3">
    <source>
        <dbReference type="EMBL" id="MBT2132965.1"/>
    </source>
</evidence>
<evidence type="ECO:0000256" key="1">
    <source>
        <dbReference type="SAM" id="MobiDB-lite"/>
    </source>
</evidence>
<organism evidence="3 4">
    <name type="scientific">Croceibacterium selenioxidans</name>
    <dbReference type="NCBI Taxonomy" id="2838833"/>
    <lineage>
        <taxon>Bacteria</taxon>
        <taxon>Pseudomonadati</taxon>
        <taxon>Pseudomonadota</taxon>
        <taxon>Alphaproteobacteria</taxon>
        <taxon>Sphingomonadales</taxon>
        <taxon>Erythrobacteraceae</taxon>
        <taxon>Croceibacterium</taxon>
    </lineage>
</organism>
<accession>A0ABS5VZL3</accession>
<keyword evidence="2" id="KW-0812">Transmembrane</keyword>
<comment type="caution">
    <text evidence="3">The sequence shown here is derived from an EMBL/GenBank/DDBJ whole genome shotgun (WGS) entry which is preliminary data.</text>
</comment>
<evidence type="ECO:0000256" key="2">
    <source>
        <dbReference type="SAM" id="Phobius"/>
    </source>
</evidence>
<feature type="region of interest" description="Disordered" evidence="1">
    <location>
        <begin position="1"/>
        <end position="24"/>
    </location>
</feature>
<dbReference type="RefSeq" id="WP_214534197.1">
    <property type="nucleotide sequence ID" value="NZ_JAHFVK010000001.1"/>
</dbReference>
<keyword evidence="4" id="KW-1185">Reference proteome</keyword>
<name>A0ABS5VZL3_9SPHN</name>
<dbReference type="PANTHER" id="PTHR34219">
    <property type="entry name" value="IRON-REGULATED INNER MEMBRANE PROTEIN-RELATED"/>
    <property type="match status" value="1"/>
</dbReference>